<dbReference type="Pfam" id="PF00520">
    <property type="entry name" value="Ion_trans"/>
    <property type="match status" value="1"/>
</dbReference>
<evidence type="ECO:0000256" key="4">
    <source>
        <dbReference type="ARBA" id="ARBA00022692"/>
    </source>
</evidence>
<keyword evidence="6" id="KW-0851">Voltage-gated channel</keyword>
<name>A0ABR9UCH9_9CYAN</name>
<keyword evidence="8 12" id="KW-1133">Transmembrane helix</keyword>
<dbReference type="PANTHER" id="PTHR11537">
    <property type="entry name" value="VOLTAGE-GATED POTASSIUM CHANNEL"/>
    <property type="match status" value="1"/>
</dbReference>
<comment type="caution">
    <text evidence="14">The sequence shown here is derived from an EMBL/GenBank/DDBJ whole genome shotgun (WGS) entry which is preliminary data.</text>
</comment>
<feature type="transmembrane region" description="Helical" evidence="12">
    <location>
        <begin position="68"/>
        <end position="87"/>
    </location>
</feature>
<evidence type="ECO:0000256" key="9">
    <source>
        <dbReference type="ARBA" id="ARBA00023065"/>
    </source>
</evidence>
<evidence type="ECO:0000256" key="3">
    <source>
        <dbReference type="ARBA" id="ARBA00022538"/>
    </source>
</evidence>
<dbReference type="Gene3D" id="1.10.287.70">
    <property type="match status" value="1"/>
</dbReference>
<keyword evidence="2" id="KW-0813">Transport</keyword>
<organism evidence="14 15">
    <name type="scientific">Planktothrix mougeotii LEGE 06226</name>
    <dbReference type="NCBI Taxonomy" id="1828728"/>
    <lineage>
        <taxon>Bacteria</taxon>
        <taxon>Bacillati</taxon>
        <taxon>Cyanobacteriota</taxon>
        <taxon>Cyanophyceae</taxon>
        <taxon>Oscillatoriophycideae</taxon>
        <taxon>Oscillatoriales</taxon>
        <taxon>Microcoleaceae</taxon>
        <taxon>Planktothrix</taxon>
    </lineage>
</organism>
<dbReference type="Gene3D" id="1.20.120.350">
    <property type="entry name" value="Voltage-gated potassium channels. Chain C"/>
    <property type="match status" value="1"/>
</dbReference>
<evidence type="ECO:0000256" key="8">
    <source>
        <dbReference type="ARBA" id="ARBA00022989"/>
    </source>
</evidence>
<feature type="transmembrane region" description="Helical" evidence="12">
    <location>
        <begin position="99"/>
        <end position="120"/>
    </location>
</feature>
<evidence type="ECO:0000256" key="2">
    <source>
        <dbReference type="ARBA" id="ARBA00022448"/>
    </source>
</evidence>
<sequence>MEDPQLSPSNLDFWEEKRKKVAFYLDDIETPLGKTINLTLTGIILISLASFIAQTYPLYANVRSRLELLDFIILILFTIEYVIRFWAAENKKKFVLDPLSLIDLLIIIQGSLRFLNISYLRIFRWFRVLRLIRFIDVKISVFRIQTEDGIIFARIIFTLLTIIFIFSGLIYQVEHPVNPEIFKTFLDAVYFSVVTMTTVGFGDVTPLSEMGRFLTILMILTGIALIPWQLGDLIKQLVKASNHIDTICVGCGWSVHDKDARFCKRCGTPLNPSNS</sequence>
<keyword evidence="5" id="KW-0631">Potassium channel</keyword>
<keyword evidence="4 12" id="KW-0812">Transmembrane</keyword>
<protein>
    <submittedName>
        <fullName evidence="14">Ion transporter</fullName>
    </submittedName>
</protein>
<feature type="transmembrane region" description="Helical" evidence="12">
    <location>
        <begin position="185"/>
        <end position="201"/>
    </location>
</feature>
<dbReference type="PANTHER" id="PTHR11537:SF254">
    <property type="entry name" value="POTASSIUM VOLTAGE-GATED CHANNEL PROTEIN SHAB"/>
    <property type="match status" value="1"/>
</dbReference>
<evidence type="ECO:0000313" key="14">
    <source>
        <dbReference type="EMBL" id="MBE9144132.1"/>
    </source>
</evidence>
<keyword evidence="11" id="KW-0407">Ion channel</keyword>
<evidence type="ECO:0000256" key="1">
    <source>
        <dbReference type="ARBA" id="ARBA00004141"/>
    </source>
</evidence>
<evidence type="ECO:0000256" key="5">
    <source>
        <dbReference type="ARBA" id="ARBA00022826"/>
    </source>
</evidence>
<keyword evidence="15" id="KW-1185">Reference proteome</keyword>
<dbReference type="SUPFAM" id="SSF81324">
    <property type="entry name" value="Voltage-gated potassium channels"/>
    <property type="match status" value="1"/>
</dbReference>
<evidence type="ECO:0000256" key="10">
    <source>
        <dbReference type="ARBA" id="ARBA00023136"/>
    </source>
</evidence>
<keyword evidence="3" id="KW-0633">Potassium transport</keyword>
<keyword evidence="7" id="KW-0630">Potassium</keyword>
<dbReference type="PRINTS" id="PR00169">
    <property type="entry name" value="KCHANNEL"/>
</dbReference>
<dbReference type="Proteomes" id="UP000640725">
    <property type="component" value="Unassembled WGS sequence"/>
</dbReference>
<comment type="subcellular location">
    <subcellularLocation>
        <location evidence="1">Membrane</location>
        <topology evidence="1">Multi-pass membrane protein</topology>
    </subcellularLocation>
</comment>
<keyword evidence="10 12" id="KW-0472">Membrane</keyword>
<evidence type="ECO:0000313" key="15">
    <source>
        <dbReference type="Proteomes" id="UP000640725"/>
    </source>
</evidence>
<feature type="transmembrane region" description="Helical" evidence="12">
    <location>
        <begin position="213"/>
        <end position="230"/>
    </location>
</feature>
<proteinExistence type="predicted"/>
<gene>
    <name evidence="14" type="ORF">IQ236_13010</name>
</gene>
<dbReference type="RefSeq" id="WP_193869652.1">
    <property type="nucleotide sequence ID" value="NZ_JADEWU010000026.1"/>
</dbReference>
<feature type="transmembrane region" description="Helical" evidence="12">
    <location>
        <begin position="36"/>
        <end position="56"/>
    </location>
</feature>
<evidence type="ECO:0000256" key="11">
    <source>
        <dbReference type="ARBA" id="ARBA00023303"/>
    </source>
</evidence>
<accession>A0ABR9UCH9</accession>
<dbReference type="EMBL" id="JADEWU010000026">
    <property type="protein sequence ID" value="MBE9144132.1"/>
    <property type="molecule type" value="Genomic_DNA"/>
</dbReference>
<feature type="domain" description="Ion transport" evidence="13">
    <location>
        <begin position="36"/>
        <end position="226"/>
    </location>
</feature>
<dbReference type="InterPro" id="IPR005821">
    <property type="entry name" value="Ion_trans_dom"/>
</dbReference>
<dbReference type="InterPro" id="IPR028325">
    <property type="entry name" value="VG_K_chnl"/>
</dbReference>
<evidence type="ECO:0000256" key="6">
    <source>
        <dbReference type="ARBA" id="ARBA00022882"/>
    </source>
</evidence>
<evidence type="ECO:0000256" key="12">
    <source>
        <dbReference type="SAM" id="Phobius"/>
    </source>
</evidence>
<reference evidence="14 15" key="1">
    <citation type="submission" date="2020-10" db="EMBL/GenBank/DDBJ databases">
        <authorList>
            <person name="Castelo-Branco R."/>
            <person name="Eusebio N."/>
            <person name="Adriana R."/>
            <person name="Vieira A."/>
            <person name="Brugerolle De Fraissinette N."/>
            <person name="Rezende De Castro R."/>
            <person name="Schneider M.P."/>
            <person name="Vasconcelos V."/>
            <person name="Leao P.N."/>
        </authorList>
    </citation>
    <scope>NUCLEOTIDE SEQUENCE [LARGE SCALE GENOMIC DNA]</scope>
    <source>
        <strain evidence="14 15">LEGE 06226</strain>
    </source>
</reference>
<dbReference type="InterPro" id="IPR027359">
    <property type="entry name" value="Volt_channel_dom_sf"/>
</dbReference>
<feature type="transmembrane region" description="Helical" evidence="12">
    <location>
        <begin position="151"/>
        <end position="173"/>
    </location>
</feature>
<evidence type="ECO:0000259" key="13">
    <source>
        <dbReference type="Pfam" id="PF00520"/>
    </source>
</evidence>
<evidence type="ECO:0000256" key="7">
    <source>
        <dbReference type="ARBA" id="ARBA00022958"/>
    </source>
</evidence>
<keyword evidence="9" id="KW-0406">Ion transport</keyword>